<evidence type="ECO:0000313" key="6">
    <source>
        <dbReference type="EMBL" id="AUB82100.1"/>
    </source>
</evidence>
<evidence type="ECO:0000256" key="3">
    <source>
        <dbReference type="ARBA" id="ARBA00022840"/>
    </source>
</evidence>
<evidence type="ECO:0000313" key="7">
    <source>
        <dbReference type="Proteomes" id="UP000232638"/>
    </source>
</evidence>
<evidence type="ECO:0000256" key="1">
    <source>
        <dbReference type="ARBA" id="ARBA00005417"/>
    </source>
</evidence>
<dbReference type="Proteomes" id="UP000232638">
    <property type="component" value="Chromosome"/>
</dbReference>
<feature type="domain" description="ABC transporter" evidence="5">
    <location>
        <begin position="19"/>
        <end position="257"/>
    </location>
</feature>
<gene>
    <name evidence="6" type="ORF">THSYN_14850</name>
</gene>
<keyword evidence="2" id="KW-0547">Nucleotide-binding</keyword>
<dbReference type="PROSITE" id="PS50893">
    <property type="entry name" value="ABC_TRANSPORTER_2"/>
    <property type="match status" value="1"/>
</dbReference>
<dbReference type="InterPro" id="IPR027417">
    <property type="entry name" value="P-loop_NTPase"/>
</dbReference>
<dbReference type="PROSITE" id="PS00211">
    <property type="entry name" value="ABC_TRANSPORTER_1"/>
    <property type="match status" value="1"/>
</dbReference>
<protein>
    <recommendedName>
        <fullName evidence="5">ABC transporter domain-containing protein</fullName>
    </recommendedName>
</protein>
<evidence type="ECO:0000259" key="5">
    <source>
        <dbReference type="PROSITE" id="PS50893"/>
    </source>
</evidence>
<dbReference type="KEGG" id="tsy:THSYN_14850"/>
<proteinExistence type="inferred from homology"/>
<dbReference type="InterPro" id="IPR015854">
    <property type="entry name" value="ABC_transpr_LolD-like"/>
</dbReference>
<dbReference type="InterPro" id="IPR003593">
    <property type="entry name" value="AAA+_ATPase"/>
</dbReference>
<keyword evidence="7" id="KW-1185">Reference proteome</keyword>
<name>A0A2K8U945_9GAMM</name>
<dbReference type="SMART" id="SM00382">
    <property type="entry name" value="AAA"/>
    <property type="match status" value="1"/>
</dbReference>
<dbReference type="InterPro" id="IPR003439">
    <property type="entry name" value="ABC_transporter-like_ATP-bd"/>
</dbReference>
<reference evidence="6 7" key="1">
    <citation type="submission" date="2017-03" db="EMBL/GenBank/DDBJ databases">
        <title>Complete genome sequence of Candidatus 'Thiodictyon syntrophicum' sp. nov. strain Cad16T, a photolithoautotroph purple sulfur bacterium isolated from an alpine meromictic lake.</title>
        <authorList>
            <person name="Luedin S.M."/>
            <person name="Pothier J.F."/>
            <person name="Danza F."/>
            <person name="Storelli N."/>
            <person name="Wittwer M."/>
            <person name="Tonolla M."/>
        </authorList>
    </citation>
    <scope>NUCLEOTIDE SEQUENCE [LARGE SCALE GENOMIC DNA]</scope>
    <source>
        <strain evidence="6 7">Cad16T</strain>
    </source>
</reference>
<dbReference type="AlphaFoldDB" id="A0A2K8U945"/>
<dbReference type="GO" id="GO:0022857">
    <property type="term" value="F:transmembrane transporter activity"/>
    <property type="evidence" value="ECO:0007669"/>
    <property type="project" value="TreeGrafter"/>
</dbReference>
<dbReference type="GO" id="GO:0016887">
    <property type="term" value="F:ATP hydrolysis activity"/>
    <property type="evidence" value="ECO:0007669"/>
    <property type="project" value="InterPro"/>
</dbReference>
<keyword evidence="3" id="KW-0067">ATP-binding</keyword>
<dbReference type="Pfam" id="PF00005">
    <property type="entry name" value="ABC_tran"/>
    <property type="match status" value="1"/>
</dbReference>
<feature type="compositionally biased region" description="Basic and acidic residues" evidence="4">
    <location>
        <begin position="247"/>
        <end position="259"/>
    </location>
</feature>
<dbReference type="GO" id="GO:0005886">
    <property type="term" value="C:plasma membrane"/>
    <property type="evidence" value="ECO:0007669"/>
    <property type="project" value="TreeGrafter"/>
</dbReference>
<dbReference type="GO" id="GO:0005524">
    <property type="term" value="F:ATP binding"/>
    <property type="evidence" value="ECO:0007669"/>
    <property type="project" value="UniProtKB-KW"/>
</dbReference>
<evidence type="ECO:0000256" key="4">
    <source>
        <dbReference type="SAM" id="MobiDB-lite"/>
    </source>
</evidence>
<comment type="similarity">
    <text evidence="1">Belongs to the ABC transporter superfamily.</text>
</comment>
<dbReference type="InterPro" id="IPR017871">
    <property type="entry name" value="ABC_transporter-like_CS"/>
</dbReference>
<sequence length="292" mass="31690">MTTEGIANGLGTGGLRLWVQEMHLRRKGLGQEVQIRVPELRLQHGSLAVVLGPNGSGKSTLFDMLALILSSDRVDRFDLYDGERTLNLCAVSRQQGALIRRRYFAYVLQTGGLLDFLTVGENIRFAARLSGKSPRRIDEVTASLGLQGLLAMHPGQVSGGQRRRAALARALVQEPRILLADEPTADLDSASARIVLDAFRELARSYATSVLMVTHDEALVHGRADAIYRFVSRPAGHGVSVSTLESRSPHADRTPKRSATDITTGIAVHQEPVPQYDVAAMIPHPGFASVLS</sequence>
<dbReference type="GO" id="GO:0089705">
    <property type="term" value="P:protein localization to outer membrane"/>
    <property type="evidence" value="ECO:0007669"/>
    <property type="project" value="TreeGrafter"/>
</dbReference>
<accession>A0A2K8U945</accession>
<dbReference type="EMBL" id="CP020370">
    <property type="protein sequence ID" value="AUB82100.1"/>
    <property type="molecule type" value="Genomic_DNA"/>
</dbReference>
<evidence type="ECO:0000256" key="2">
    <source>
        <dbReference type="ARBA" id="ARBA00022741"/>
    </source>
</evidence>
<feature type="region of interest" description="Disordered" evidence="4">
    <location>
        <begin position="239"/>
        <end position="262"/>
    </location>
</feature>
<dbReference type="SUPFAM" id="SSF52540">
    <property type="entry name" value="P-loop containing nucleoside triphosphate hydrolases"/>
    <property type="match status" value="1"/>
</dbReference>
<dbReference type="PANTHER" id="PTHR24220:SF689">
    <property type="entry name" value="LIPOPROTEIN-RELEASING SYSTEM ATP-BINDING PROTEIN LOLD"/>
    <property type="match status" value="1"/>
</dbReference>
<dbReference type="GO" id="GO:0044874">
    <property type="term" value="P:lipoprotein localization to outer membrane"/>
    <property type="evidence" value="ECO:0007669"/>
    <property type="project" value="TreeGrafter"/>
</dbReference>
<dbReference type="Gene3D" id="3.40.50.300">
    <property type="entry name" value="P-loop containing nucleotide triphosphate hydrolases"/>
    <property type="match status" value="1"/>
</dbReference>
<dbReference type="PANTHER" id="PTHR24220">
    <property type="entry name" value="IMPORT ATP-BINDING PROTEIN"/>
    <property type="match status" value="1"/>
</dbReference>
<organism evidence="6 7">
    <name type="scientific">Candidatus Thiodictyon syntrophicum</name>
    <dbReference type="NCBI Taxonomy" id="1166950"/>
    <lineage>
        <taxon>Bacteria</taxon>
        <taxon>Pseudomonadati</taxon>
        <taxon>Pseudomonadota</taxon>
        <taxon>Gammaproteobacteria</taxon>
        <taxon>Chromatiales</taxon>
        <taxon>Chromatiaceae</taxon>
        <taxon>Thiodictyon</taxon>
    </lineage>
</organism>